<proteinExistence type="predicted"/>
<protein>
    <submittedName>
        <fullName evidence="1">Uncharacterized protein</fullName>
    </submittedName>
</protein>
<dbReference type="PANTHER" id="PTHR45913:SF21">
    <property type="entry name" value="DUF4371 DOMAIN-CONTAINING PROTEIN"/>
    <property type="match status" value="1"/>
</dbReference>
<accession>A0ABD3XPE5</accession>
<keyword evidence="2" id="KW-1185">Reference proteome</keyword>
<organism evidence="1 2">
    <name type="scientific">Sinanodonta woodiana</name>
    <name type="common">Chinese pond mussel</name>
    <name type="synonym">Anodonta woodiana</name>
    <dbReference type="NCBI Taxonomy" id="1069815"/>
    <lineage>
        <taxon>Eukaryota</taxon>
        <taxon>Metazoa</taxon>
        <taxon>Spiralia</taxon>
        <taxon>Lophotrochozoa</taxon>
        <taxon>Mollusca</taxon>
        <taxon>Bivalvia</taxon>
        <taxon>Autobranchia</taxon>
        <taxon>Heteroconchia</taxon>
        <taxon>Palaeoheterodonta</taxon>
        <taxon>Unionida</taxon>
        <taxon>Unionoidea</taxon>
        <taxon>Unionidae</taxon>
        <taxon>Unioninae</taxon>
        <taxon>Sinanodonta</taxon>
    </lineage>
</organism>
<dbReference type="PANTHER" id="PTHR45913">
    <property type="entry name" value="EPM2A-INTERACTING PROTEIN 1"/>
    <property type="match status" value="1"/>
</dbReference>
<reference evidence="1 2" key="1">
    <citation type="submission" date="2024-11" db="EMBL/GenBank/DDBJ databases">
        <title>Chromosome-level genome assembly of the freshwater bivalve Anodonta woodiana.</title>
        <authorList>
            <person name="Chen X."/>
        </authorList>
    </citation>
    <scope>NUCLEOTIDE SEQUENCE [LARGE SCALE GENOMIC DNA]</scope>
    <source>
        <strain evidence="1">MN2024</strain>
        <tissue evidence="1">Gills</tissue>
    </source>
</reference>
<evidence type="ECO:0000313" key="1">
    <source>
        <dbReference type="EMBL" id="KAL3888107.1"/>
    </source>
</evidence>
<evidence type="ECO:0000313" key="2">
    <source>
        <dbReference type="Proteomes" id="UP001634394"/>
    </source>
</evidence>
<dbReference type="AlphaFoldDB" id="A0ABD3XPE5"/>
<gene>
    <name evidence="1" type="ORF">ACJMK2_000488</name>
</gene>
<sequence length="62" mass="7606">MSSAKKRKVDHECRVFNDNWTWKYFYANFNDRAMCLICRDMVAVFKEFNFKRHFQTAIFVVT</sequence>
<dbReference type="EMBL" id="JBJQND010000001">
    <property type="protein sequence ID" value="KAL3888107.1"/>
    <property type="molecule type" value="Genomic_DNA"/>
</dbReference>
<dbReference type="Proteomes" id="UP001634394">
    <property type="component" value="Unassembled WGS sequence"/>
</dbReference>
<name>A0ABD3XPE5_SINWO</name>
<comment type="caution">
    <text evidence="1">The sequence shown here is derived from an EMBL/GenBank/DDBJ whole genome shotgun (WGS) entry which is preliminary data.</text>
</comment>